<dbReference type="InterPro" id="IPR028096">
    <property type="entry name" value="EfeO_Cupredoxin"/>
</dbReference>
<protein>
    <recommendedName>
        <fullName evidence="2">EfeO-type cupredoxin-like domain-containing protein</fullName>
    </recommendedName>
</protein>
<dbReference type="InterPro" id="IPR008972">
    <property type="entry name" value="Cupredoxin"/>
</dbReference>
<accession>A0A1F4V3F9</accession>
<reference evidence="3 4" key="1">
    <citation type="journal article" date="2016" name="Nat. Commun.">
        <title>Thousands of microbial genomes shed light on interconnected biogeochemical processes in an aquifer system.</title>
        <authorList>
            <person name="Anantharaman K."/>
            <person name="Brown C.T."/>
            <person name="Hug L.A."/>
            <person name="Sharon I."/>
            <person name="Castelle C.J."/>
            <person name="Probst A.J."/>
            <person name="Thomas B.C."/>
            <person name="Singh A."/>
            <person name="Wilkins M.J."/>
            <person name="Karaoz U."/>
            <person name="Brodie E.L."/>
            <person name="Williams K.H."/>
            <person name="Hubbard S.S."/>
            <person name="Banfield J.F."/>
        </authorList>
    </citation>
    <scope>NUCLEOTIDE SEQUENCE [LARGE SCALE GENOMIC DNA]</scope>
</reference>
<dbReference type="EMBL" id="MEVH01000018">
    <property type="protein sequence ID" value="OGC51590.1"/>
    <property type="molecule type" value="Genomic_DNA"/>
</dbReference>
<dbReference type="Gene3D" id="2.60.40.420">
    <property type="entry name" value="Cupredoxins - blue copper proteins"/>
    <property type="match status" value="1"/>
</dbReference>
<sequence length="139" mass="14494">MTTKTTAISIAIATVLIGGAIMLTGENSNPNNTGSTDNSNSQSSDNVSMADGKQVITIRAKGGYSPEATIAKSGLPTIIKIETQGTFDCSSALIIPSLGYRSNLPPSGETIIDVPSQKEGSTLKGLCSMGMYNFQIRFN</sequence>
<evidence type="ECO:0000259" key="2">
    <source>
        <dbReference type="Pfam" id="PF13473"/>
    </source>
</evidence>
<dbReference type="Proteomes" id="UP000178771">
    <property type="component" value="Unassembled WGS sequence"/>
</dbReference>
<evidence type="ECO:0000313" key="3">
    <source>
        <dbReference type="EMBL" id="OGC51590.1"/>
    </source>
</evidence>
<organism evidence="3 4">
    <name type="scientific">candidate division WWE3 bacterium RIFCSPLOWO2_01_FULL_39_13</name>
    <dbReference type="NCBI Taxonomy" id="1802624"/>
    <lineage>
        <taxon>Bacteria</taxon>
        <taxon>Katanobacteria</taxon>
    </lineage>
</organism>
<gene>
    <name evidence="3" type="ORF">A2982_01250</name>
</gene>
<evidence type="ECO:0000313" key="4">
    <source>
        <dbReference type="Proteomes" id="UP000178771"/>
    </source>
</evidence>
<feature type="domain" description="EfeO-type cupredoxin-like" evidence="2">
    <location>
        <begin position="50"/>
        <end position="131"/>
    </location>
</feature>
<dbReference type="AlphaFoldDB" id="A0A1F4V3F9"/>
<evidence type="ECO:0000256" key="1">
    <source>
        <dbReference type="SAM" id="MobiDB-lite"/>
    </source>
</evidence>
<comment type="caution">
    <text evidence="3">The sequence shown here is derived from an EMBL/GenBank/DDBJ whole genome shotgun (WGS) entry which is preliminary data.</text>
</comment>
<name>A0A1F4V3F9_UNCKA</name>
<proteinExistence type="predicted"/>
<feature type="region of interest" description="Disordered" evidence="1">
    <location>
        <begin position="27"/>
        <end position="48"/>
    </location>
</feature>
<dbReference type="Pfam" id="PF13473">
    <property type="entry name" value="Cupredoxin_1"/>
    <property type="match status" value="1"/>
</dbReference>